<name>A0A7X1NM45_9MICC</name>
<dbReference type="InterPro" id="IPR031165">
    <property type="entry name" value="GNAT_YJDJ"/>
</dbReference>
<organism evidence="3 4">
    <name type="scientific">Arthrobacter bussei</name>
    <dbReference type="NCBI Taxonomy" id="2594179"/>
    <lineage>
        <taxon>Bacteria</taxon>
        <taxon>Bacillati</taxon>
        <taxon>Actinomycetota</taxon>
        <taxon>Actinomycetes</taxon>
        <taxon>Micrococcales</taxon>
        <taxon>Micrococcaceae</taxon>
        <taxon>Arthrobacter</taxon>
    </lineage>
</organism>
<evidence type="ECO:0000313" key="4">
    <source>
        <dbReference type="Proteomes" id="UP000326464"/>
    </source>
</evidence>
<gene>
    <name evidence="3" type="ORF">FNH21_00150</name>
</gene>
<dbReference type="Gene3D" id="3.40.630.30">
    <property type="match status" value="1"/>
</dbReference>
<proteinExistence type="predicted"/>
<evidence type="ECO:0000259" key="2">
    <source>
        <dbReference type="PROSITE" id="PS51729"/>
    </source>
</evidence>
<reference evidence="4" key="1">
    <citation type="submission" date="2019-07" db="EMBL/GenBank/DDBJ databases">
        <title>Arthrobacter KR32 sp. nov., isolated from mountain cheese made of cows milk.</title>
        <authorList>
            <person name="Flegler A."/>
        </authorList>
    </citation>
    <scope>NUCLEOTIDE SEQUENCE [LARGE SCALE GENOMIC DNA]</scope>
    <source>
        <strain evidence="4">KR32</strain>
    </source>
</reference>
<feature type="domain" description="N-acetyltransferase" evidence="2">
    <location>
        <begin position="135"/>
        <end position="221"/>
    </location>
</feature>
<dbReference type="Proteomes" id="UP000326464">
    <property type="component" value="Unassembled WGS sequence"/>
</dbReference>
<dbReference type="GO" id="GO:0016740">
    <property type="term" value="F:transferase activity"/>
    <property type="evidence" value="ECO:0007669"/>
    <property type="project" value="UniProtKB-KW"/>
</dbReference>
<dbReference type="SUPFAM" id="SSF55729">
    <property type="entry name" value="Acyl-CoA N-acyltransferases (Nat)"/>
    <property type="match status" value="1"/>
</dbReference>
<accession>A0A7X1NM45</accession>
<dbReference type="Pfam" id="PF14542">
    <property type="entry name" value="Acetyltransf_CG"/>
    <property type="match status" value="1"/>
</dbReference>
<evidence type="ECO:0000313" key="3">
    <source>
        <dbReference type="EMBL" id="MPY09163.1"/>
    </source>
</evidence>
<feature type="compositionally biased region" description="Low complexity" evidence="1">
    <location>
        <begin position="9"/>
        <end position="24"/>
    </location>
</feature>
<keyword evidence="3" id="KW-0808">Transferase</keyword>
<comment type="caution">
    <text evidence="3">The sequence shown here is derived from an EMBL/GenBank/DDBJ whole genome shotgun (WGS) entry which is preliminary data.</text>
</comment>
<sequence>MTELLKDPVTPTSTSAAAAPLTVLTGPRRARTSAKLTRASQFGTIDTEQLTAWVESQQEPDDSPTDGEPLTPAVLASLSIRRLRMLVNQAYTLMDTGFSPSRTVDRYEMLVDELERRAEAAKKRHPVSTTREKFRDNSLSSRFELFIDGHLVAYMQYRMNGGDLTLIMGNELSGFRDQGAATTLMRAVVLDAHKRRLNLIPRCQMASTFLADNPQYQQYTSHHATHT</sequence>
<dbReference type="InterPro" id="IPR016181">
    <property type="entry name" value="Acyl_CoA_acyltransferase"/>
</dbReference>
<dbReference type="AlphaFoldDB" id="A0A7X1NM45"/>
<dbReference type="PROSITE" id="PS51729">
    <property type="entry name" value="GNAT_YJDJ"/>
    <property type="match status" value="1"/>
</dbReference>
<dbReference type="OrthoDB" id="4948820at2"/>
<keyword evidence="4" id="KW-1185">Reference proteome</keyword>
<evidence type="ECO:0000256" key="1">
    <source>
        <dbReference type="SAM" id="MobiDB-lite"/>
    </source>
</evidence>
<feature type="region of interest" description="Disordered" evidence="1">
    <location>
        <begin position="1"/>
        <end position="24"/>
    </location>
</feature>
<protein>
    <submittedName>
        <fullName evidence="3">N-acetyltransferase</fullName>
    </submittedName>
</protein>
<dbReference type="EMBL" id="VJXX01000001">
    <property type="protein sequence ID" value="MPY09163.1"/>
    <property type="molecule type" value="Genomic_DNA"/>
</dbReference>